<dbReference type="PROSITE" id="PS00107">
    <property type="entry name" value="PROTEIN_KINASE_ATP"/>
    <property type="match status" value="1"/>
</dbReference>
<dbReference type="InterPro" id="IPR011009">
    <property type="entry name" value="Kinase-like_dom_sf"/>
</dbReference>
<feature type="binding site" evidence="1">
    <location>
        <position position="48"/>
    </location>
    <ligand>
        <name>ATP</name>
        <dbReference type="ChEBI" id="CHEBI:30616"/>
    </ligand>
</feature>
<dbReference type="SMART" id="SM00220">
    <property type="entry name" value="S_TKc"/>
    <property type="match status" value="1"/>
</dbReference>
<dbReference type="PROSITE" id="PS50042">
    <property type="entry name" value="CNMP_BINDING_3"/>
    <property type="match status" value="1"/>
</dbReference>
<sequence>MSREPAIAAIVASGLNHRYEIRHEIGAGATGTVYLAHDSFEQRDVALKIALPQIFSGDSPEQAIVRKAWLNEVHLAGSLQHPYIVAVYDAGVSASSAYLVMEYLAGGTLEPYTRPDNLKTVPEILEIMYKCASALDYACRAGIVHRDIKPANLQYVGHGEAKVCDFGAAYWSTDDSTQVMDIGSLAYMAPELFRHWVTPQADIYALGIVLFQLLAGQRPFKADTPAALMYQILNGDPPLLTLYRPDLPPALEHLVRRMIARSLEDRFPDWTSVLAALSELLPSLEDNSPNKNKKPAQAELYDQLRQLPLLADLNGAQLWELLRISRWHRVPAGTLLVQEGAEAKSCYLLLKGEAKVTQRGRLINWLKEGTLFGELAFAEATPSPRSATVTAVDTVTIGKWPYRHLHKASPALQSKMLQIFFRLAAERLKKADEQYLLLYQQHLKENNLV</sequence>
<evidence type="ECO:0000313" key="4">
    <source>
        <dbReference type="EMBL" id="MBK8524433.1"/>
    </source>
</evidence>
<dbReference type="Gene3D" id="3.30.200.20">
    <property type="entry name" value="Phosphorylase Kinase, domain 1"/>
    <property type="match status" value="1"/>
</dbReference>
<dbReference type="PROSITE" id="PS50011">
    <property type="entry name" value="PROTEIN_KINASE_DOM"/>
    <property type="match status" value="1"/>
</dbReference>
<proteinExistence type="predicted"/>
<feature type="domain" description="Cyclic nucleotide-binding" evidence="3">
    <location>
        <begin position="309"/>
        <end position="397"/>
    </location>
</feature>
<gene>
    <name evidence="4" type="ORF">IPL58_10190</name>
</gene>
<dbReference type="GO" id="GO:0004674">
    <property type="term" value="F:protein serine/threonine kinase activity"/>
    <property type="evidence" value="ECO:0007669"/>
    <property type="project" value="InterPro"/>
</dbReference>
<dbReference type="GO" id="GO:0005737">
    <property type="term" value="C:cytoplasm"/>
    <property type="evidence" value="ECO:0007669"/>
    <property type="project" value="TreeGrafter"/>
</dbReference>
<evidence type="ECO:0000259" key="2">
    <source>
        <dbReference type="PROSITE" id="PS50011"/>
    </source>
</evidence>
<reference evidence="4" key="1">
    <citation type="submission" date="2020-10" db="EMBL/GenBank/DDBJ databases">
        <title>Connecting structure to function with the recovery of over 1000 high-quality activated sludge metagenome-assembled genomes encoding full-length rRNA genes using long-read sequencing.</title>
        <authorList>
            <person name="Singleton C.M."/>
            <person name="Petriglieri F."/>
            <person name="Kristensen J.M."/>
            <person name="Kirkegaard R.H."/>
            <person name="Michaelsen T.Y."/>
            <person name="Andersen M.H."/>
            <person name="Karst S.M."/>
            <person name="Dueholm M.S."/>
            <person name="Nielsen P.H."/>
            <person name="Albertsen M."/>
        </authorList>
    </citation>
    <scope>NUCLEOTIDE SEQUENCE</scope>
    <source>
        <strain evidence="4">Hirt_18-Q3-R61-65_BATAC.395</strain>
    </source>
</reference>
<dbReference type="InterPro" id="IPR018490">
    <property type="entry name" value="cNMP-bd_dom_sf"/>
</dbReference>
<dbReference type="InterPro" id="IPR045269">
    <property type="entry name" value="Atg1-like"/>
</dbReference>
<dbReference type="EMBL" id="JADJUC010000010">
    <property type="protein sequence ID" value="MBK8524433.1"/>
    <property type="molecule type" value="Genomic_DNA"/>
</dbReference>
<keyword evidence="4" id="KW-0418">Kinase</keyword>
<evidence type="ECO:0000256" key="1">
    <source>
        <dbReference type="PROSITE-ProRule" id="PRU10141"/>
    </source>
</evidence>
<keyword evidence="1" id="KW-0067">ATP-binding</keyword>
<dbReference type="InterPro" id="IPR000595">
    <property type="entry name" value="cNMP-bd_dom"/>
</dbReference>
<name>A0A9D7K1A9_9PROT</name>
<dbReference type="Gene3D" id="1.10.510.10">
    <property type="entry name" value="Transferase(Phosphotransferase) domain 1"/>
    <property type="match status" value="1"/>
</dbReference>
<comment type="caution">
    <text evidence="4">The sequence shown here is derived from an EMBL/GenBank/DDBJ whole genome shotgun (WGS) entry which is preliminary data.</text>
</comment>
<dbReference type="SMART" id="SM00100">
    <property type="entry name" value="cNMP"/>
    <property type="match status" value="1"/>
</dbReference>
<evidence type="ECO:0000259" key="3">
    <source>
        <dbReference type="PROSITE" id="PS50042"/>
    </source>
</evidence>
<dbReference type="AlphaFoldDB" id="A0A9D7K1A9"/>
<dbReference type="Pfam" id="PF00069">
    <property type="entry name" value="Pkinase"/>
    <property type="match status" value="1"/>
</dbReference>
<dbReference type="SUPFAM" id="SSF56112">
    <property type="entry name" value="Protein kinase-like (PK-like)"/>
    <property type="match status" value="1"/>
</dbReference>
<evidence type="ECO:0000313" key="5">
    <source>
        <dbReference type="Proteomes" id="UP000886689"/>
    </source>
</evidence>
<feature type="domain" description="Protein kinase" evidence="2">
    <location>
        <begin position="19"/>
        <end position="281"/>
    </location>
</feature>
<dbReference type="InterPro" id="IPR000719">
    <property type="entry name" value="Prot_kinase_dom"/>
</dbReference>
<dbReference type="GO" id="GO:0005524">
    <property type="term" value="F:ATP binding"/>
    <property type="evidence" value="ECO:0007669"/>
    <property type="project" value="UniProtKB-UniRule"/>
</dbReference>
<organism evidence="4 5">
    <name type="scientific">Candidatus Proximibacter danicus</name>
    <dbReference type="NCBI Taxonomy" id="2954365"/>
    <lineage>
        <taxon>Bacteria</taxon>
        <taxon>Pseudomonadati</taxon>
        <taxon>Pseudomonadota</taxon>
        <taxon>Betaproteobacteria</taxon>
        <taxon>Candidatus Proximibacter</taxon>
    </lineage>
</organism>
<dbReference type="Proteomes" id="UP000886689">
    <property type="component" value="Unassembled WGS sequence"/>
</dbReference>
<keyword evidence="4" id="KW-0808">Transferase</keyword>
<dbReference type="InterPro" id="IPR014710">
    <property type="entry name" value="RmlC-like_jellyroll"/>
</dbReference>
<dbReference type="InterPro" id="IPR017441">
    <property type="entry name" value="Protein_kinase_ATP_BS"/>
</dbReference>
<dbReference type="SUPFAM" id="SSF51206">
    <property type="entry name" value="cAMP-binding domain-like"/>
    <property type="match status" value="1"/>
</dbReference>
<accession>A0A9D7K1A9</accession>
<dbReference type="CDD" id="cd00038">
    <property type="entry name" value="CAP_ED"/>
    <property type="match status" value="1"/>
</dbReference>
<dbReference type="Pfam" id="PF00027">
    <property type="entry name" value="cNMP_binding"/>
    <property type="match status" value="1"/>
</dbReference>
<dbReference type="PANTHER" id="PTHR24348">
    <property type="entry name" value="SERINE/THREONINE-PROTEIN KINASE UNC-51-RELATED"/>
    <property type="match status" value="1"/>
</dbReference>
<dbReference type="Gene3D" id="2.60.120.10">
    <property type="entry name" value="Jelly Rolls"/>
    <property type="match status" value="1"/>
</dbReference>
<dbReference type="CDD" id="cd14014">
    <property type="entry name" value="STKc_PknB_like"/>
    <property type="match status" value="1"/>
</dbReference>
<keyword evidence="1" id="KW-0547">Nucleotide-binding</keyword>
<protein>
    <submittedName>
        <fullName evidence="4">Protein kinase</fullName>
    </submittedName>
</protein>